<dbReference type="SUPFAM" id="SSF52172">
    <property type="entry name" value="CheY-like"/>
    <property type="match status" value="1"/>
</dbReference>
<dbReference type="InterPro" id="IPR011006">
    <property type="entry name" value="CheY-like_superfamily"/>
</dbReference>
<dbReference type="Proteomes" id="UP000199074">
    <property type="component" value="Unassembled WGS sequence"/>
</dbReference>
<dbReference type="EMBL" id="FPCK01000004">
    <property type="protein sequence ID" value="SFV38580.1"/>
    <property type="molecule type" value="Genomic_DNA"/>
</dbReference>
<keyword evidence="1" id="KW-0597">Phosphoprotein</keyword>
<dbReference type="Gene3D" id="3.40.50.2300">
    <property type="match status" value="1"/>
</dbReference>
<dbReference type="InterPro" id="IPR003607">
    <property type="entry name" value="HD/PDEase_dom"/>
</dbReference>
<sequence>MRVVIVEDNRTNLEVLTQLVRRMPSIAVEGFTEGASALADAQCHACDLMIIDNVMPGMSGLELVEAVRSLPSHRHVPIVMITADADRLTRLAAINAGATDFLAKPVDPIELRSRLTNLLALRSAQNQLEDRAVHLEAEVNRATAHLQQREEDMIYRLARAIEVRDHETGDHVERVARVAGILATAMGFDADFVRTLWLAAPLHDVGKIGVSDAILNKPGRLEGPELERMRMHPIIGAEILADGDSDMLRMAEQIARCHHEKWDGSGYPHGLAGEQIPIAARITSVADVLDALCSPRSYKPAWSASEAFEEILRSSGTHFDPECVSALEHAWAQIVPIYTPRFDAVDAA</sequence>
<protein>
    <submittedName>
        <fullName evidence="5">Putative two-component system response regulator</fullName>
    </submittedName>
</protein>
<evidence type="ECO:0000256" key="2">
    <source>
        <dbReference type="SAM" id="Coils"/>
    </source>
</evidence>
<dbReference type="InterPro" id="IPR001789">
    <property type="entry name" value="Sig_transdc_resp-reg_receiver"/>
</dbReference>
<keyword evidence="6" id="KW-1185">Reference proteome</keyword>
<dbReference type="OrthoDB" id="9802066at2"/>
<evidence type="ECO:0000313" key="6">
    <source>
        <dbReference type="Proteomes" id="UP000199074"/>
    </source>
</evidence>
<feature type="modified residue" description="4-aspartylphosphate" evidence="1">
    <location>
        <position position="52"/>
    </location>
</feature>
<dbReference type="PROSITE" id="PS51832">
    <property type="entry name" value="HD_GYP"/>
    <property type="match status" value="1"/>
</dbReference>
<dbReference type="PANTHER" id="PTHR45228">
    <property type="entry name" value="CYCLIC DI-GMP PHOSPHODIESTERASE TM_0186-RELATED"/>
    <property type="match status" value="1"/>
</dbReference>
<dbReference type="InterPro" id="IPR052020">
    <property type="entry name" value="Cyclic_di-GMP/3'3'-cGAMP_PDE"/>
</dbReference>
<dbReference type="Pfam" id="PF13487">
    <property type="entry name" value="HD_5"/>
    <property type="match status" value="1"/>
</dbReference>
<name>A0A1I7NVC0_9HYPH</name>
<reference evidence="5 6" key="1">
    <citation type="submission" date="2016-10" db="EMBL/GenBank/DDBJ databases">
        <authorList>
            <person name="de Groot N.N."/>
        </authorList>
    </citation>
    <scope>NUCLEOTIDE SEQUENCE [LARGE SCALE GENOMIC DNA]</scope>
    <source>
        <strain evidence="5 6">IPL20</strain>
    </source>
</reference>
<proteinExistence type="predicted"/>
<gene>
    <name evidence="5" type="ORF">SAMN05216456_3508</name>
</gene>
<evidence type="ECO:0000256" key="1">
    <source>
        <dbReference type="PROSITE-ProRule" id="PRU00169"/>
    </source>
</evidence>
<dbReference type="SUPFAM" id="SSF109604">
    <property type="entry name" value="HD-domain/PDEase-like"/>
    <property type="match status" value="1"/>
</dbReference>
<feature type="domain" description="HD-GYP" evidence="4">
    <location>
        <begin position="146"/>
        <end position="343"/>
    </location>
</feature>
<evidence type="ECO:0000259" key="4">
    <source>
        <dbReference type="PROSITE" id="PS51832"/>
    </source>
</evidence>
<evidence type="ECO:0000313" key="5">
    <source>
        <dbReference type="EMBL" id="SFV38580.1"/>
    </source>
</evidence>
<organism evidence="5 6">
    <name type="scientific">Devosia crocina</name>
    <dbReference type="NCBI Taxonomy" id="429728"/>
    <lineage>
        <taxon>Bacteria</taxon>
        <taxon>Pseudomonadati</taxon>
        <taxon>Pseudomonadota</taxon>
        <taxon>Alphaproteobacteria</taxon>
        <taxon>Hyphomicrobiales</taxon>
        <taxon>Devosiaceae</taxon>
        <taxon>Devosia</taxon>
    </lineage>
</organism>
<dbReference type="Pfam" id="PF00072">
    <property type="entry name" value="Response_reg"/>
    <property type="match status" value="1"/>
</dbReference>
<dbReference type="GO" id="GO:0000160">
    <property type="term" value="P:phosphorelay signal transduction system"/>
    <property type="evidence" value="ECO:0007669"/>
    <property type="project" value="InterPro"/>
</dbReference>
<dbReference type="AlphaFoldDB" id="A0A1I7NVC0"/>
<dbReference type="CDD" id="cd00077">
    <property type="entry name" value="HDc"/>
    <property type="match status" value="1"/>
</dbReference>
<feature type="domain" description="Response regulatory" evidence="3">
    <location>
        <begin position="2"/>
        <end position="119"/>
    </location>
</feature>
<dbReference type="SMART" id="SM00448">
    <property type="entry name" value="REC"/>
    <property type="match status" value="1"/>
</dbReference>
<dbReference type="STRING" id="429728.SAMN05216456_3508"/>
<dbReference type="Gene3D" id="1.10.3210.10">
    <property type="entry name" value="Hypothetical protein af1432"/>
    <property type="match status" value="1"/>
</dbReference>
<dbReference type="GO" id="GO:0008081">
    <property type="term" value="F:phosphoric diester hydrolase activity"/>
    <property type="evidence" value="ECO:0007669"/>
    <property type="project" value="UniProtKB-ARBA"/>
</dbReference>
<accession>A0A1I7NVC0</accession>
<dbReference type="PANTHER" id="PTHR45228:SF1">
    <property type="entry name" value="CYCLIC DI-GMP PHOSPHODIESTERASE TM_0186"/>
    <property type="match status" value="1"/>
</dbReference>
<evidence type="ECO:0000259" key="3">
    <source>
        <dbReference type="PROSITE" id="PS50110"/>
    </source>
</evidence>
<dbReference type="InterPro" id="IPR037522">
    <property type="entry name" value="HD_GYP_dom"/>
</dbReference>
<dbReference type="SMART" id="SM00471">
    <property type="entry name" value="HDc"/>
    <property type="match status" value="1"/>
</dbReference>
<dbReference type="CDD" id="cd17551">
    <property type="entry name" value="REC_RpfG-like"/>
    <property type="match status" value="1"/>
</dbReference>
<feature type="coiled-coil region" evidence="2">
    <location>
        <begin position="118"/>
        <end position="152"/>
    </location>
</feature>
<dbReference type="PROSITE" id="PS50110">
    <property type="entry name" value="RESPONSE_REGULATORY"/>
    <property type="match status" value="1"/>
</dbReference>
<dbReference type="RefSeq" id="WP_092426842.1">
    <property type="nucleotide sequence ID" value="NZ_FPCK01000004.1"/>
</dbReference>
<keyword evidence="2" id="KW-0175">Coiled coil</keyword>